<feature type="compositionally biased region" description="Polar residues" evidence="5">
    <location>
        <begin position="229"/>
        <end position="239"/>
    </location>
</feature>
<feature type="compositionally biased region" description="Acidic residues" evidence="5">
    <location>
        <begin position="240"/>
        <end position="249"/>
    </location>
</feature>
<dbReference type="PANTHER" id="PTHR45900">
    <property type="entry name" value="RECA"/>
    <property type="match status" value="1"/>
</dbReference>
<keyword evidence="2" id="KW-0547">Nucleotide-binding</keyword>
<sequence length="249" mass="27673">MLYWTRSNLVNFYKGKHSVQGSGYCAFIDAEHALDPALAKSIGVNIDNLLLSQPDCGEQALSLVDTLVRSGSVDVVVVDSLRKEHGKLAAKRKQCLYLLIVAALVPKSELDGEMGDSHVALQARLMSQALRKLSHSLSRSQTILLFINQFYASVRMNIKRTGMVKKGDEVKLLMPCFYEERKFHGKDAFKRYLADNQAIREELIAKLREKLLDSRTDKNTVPEGDIPAGNTSEETIASDTTDDDIVAEA</sequence>
<dbReference type="PANTHER" id="PTHR45900:SF6">
    <property type="entry name" value="DNA REPAIR PROTEIN RECA HOMOLOG 3, MITOCHONDRIAL-RELATED"/>
    <property type="match status" value="1"/>
</dbReference>
<dbReference type="PROSITE" id="PS50162">
    <property type="entry name" value="RECA_2"/>
    <property type="match status" value="1"/>
</dbReference>
<evidence type="ECO:0000256" key="3">
    <source>
        <dbReference type="ARBA" id="ARBA00022840"/>
    </source>
</evidence>
<gene>
    <name evidence="7" type="ORF">B296_00026284</name>
</gene>
<keyword evidence="4" id="KW-0233">DNA recombination</keyword>
<dbReference type="Pfam" id="PF00154">
    <property type="entry name" value="RecA_N"/>
    <property type="match status" value="2"/>
</dbReference>
<comment type="caution">
    <text evidence="7">The sequence shown here is derived from an EMBL/GenBank/DDBJ whole genome shotgun (WGS) entry which is preliminary data.</text>
</comment>
<dbReference type="AlphaFoldDB" id="A0A426ZR97"/>
<evidence type="ECO:0000313" key="7">
    <source>
        <dbReference type="EMBL" id="RRT66434.1"/>
    </source>
</evidence>
<accession>A0A426ZR97</accession>
<evidence type="ECO:0000256" key="5">
    <source>
        <dbReference type="SAM" id="MobiDB-lite"/>
    </source>
</evidence>
<evidence type="ECO:0000313" key="8">
    <source>
        <dbReference type="Proteomes" id="UP000287651"/>
    </source>
</evidence>
<feature type="domain" description="RecA family profile 1" evidence="6">
    <location>
        <begin position="1"/>
        <end position="150"/>
    </location>
</feature>
<dbReference type="GO" id="GO:0006281">
    <property type="term" value="P:DNA repair"/>
    <property type="evidence" value="ECO:0007669"/>
    <property type="project" value="InterPro"/>
</dbReference>
<dbReference type="Gene3D" id="3.40.50.300">
    <property type="entry name" value="P-loop containing nucleotide triphosphate hydrolases"/>
    <property type="match status" value="2"/>
</dbReference>
<evidence type="ECO:0000256" key="1">
    <source>
        <dbReference type="ARBA" id="ARBA00009391"/>
    </source>
</evidence>
<evidence type="ECO:0000256" key="4">
    <source>
        <dbReference type="ARBA" id="ARBA00023172"/>
    </source>
</evidence>
<dbReference type="GO" id="GO:0006310">
    <property type="term" value="P:DNA recombination"/>
    <property type="evidence" value="ECO:0007669"/>
    <property type="project" value="UniProtKB-KW"/>
</dbReference>
<reference evidence="7 8" key="1">
    <citation type="journal article" date="2014" name="Agronomy (Basel)">
        <title>A Draft Genome Sequence for Ensete ventricosum, the Drought-Tolerant Tree Against Hunger.</title>
        <authorList>
            <person name="Harrison J."/>
            <person name="Moore K.A."/>
            <person name="Paszkiewicz K."/>
            <person name="Jones T."/>
            <person name="Grant M."/>
            <person name="Ambacheew D."/>
            <person name="Muzemil S."/>
            <person name="Studholme D.J."/>
        </authorList>
    </citation>
    <scope>NUCLEOTIDE SEQUENCE [LARGE SCALE GENOMIC DNA]</scope>
</reference>
<organism evidence="7 8">
    <name type="scientific">Ensete ventricosum</name>
    <name type="common">Abyssinian banana</name>
    <name type="synonym">Musa ensete</name>
    <dbReference type="NCBI Taxonomy" id="4639"/>
    <lineage>
        <taxon>Eukaryota</taxon>
        <taxon>Viridiplantae</taxon>
        <taxon>Streptophyta</taxon>
        <taxon>Embryophyta</taxon>
        <taxon>Tracheophyta</taxon>
        <taxon>Spermatophyta</taxon>
        <taxon>Magnoliopsida</taxon>
        <taxon>Liliopsida</taxon>
        <taxon>Zingiberales</taxon>
        <taxon>Musaceae</taxon>
        <taxon>Ensete</taxon>
    </lineage>
</organism>
<dbReference type="InterPro" id="IPR020588">
    <property type="entry name" value="RecA_ATP-bd"/>
</dbReference>
<name>A0A426ZR97_ENSVE</name>
<proteinExistence type="inferred from homology"/>
<feature type="region of interest" description="Disordered" evidence="5">
    <location>
        <begin position="215"/>
        <end position="249"/>
    </location>
</feature>
<dbReference type="InterPro" id="IPR013765">
    <property type="entry name" value="DNA_recomb/repair_RecA"/>
</dbReference>
<evidence type="ECO:0000256" key="2">
    <source>
        <dbReference type="ARBA" id="ARBA00022741"/>
    </source>
</evidence>
<keyword evidence="3" id="KW-0067">ATP-binding</keyword>
<dbReference type="SUPFAM" id="SSF52540">
    <property type="entry name" value="P-loop containing nucleoside triphosphate hydrolases"/>
    <property type="match status" value="1"/>
</dbReference>
<dbReference type="Proteomes" id="UP000287651">
    <property type="component" value="Unassembled WGS sequence"/>
</dbReference>
<dbReference type="InterPro" id="IPR027417">
    <property type="entry name" value="P-loop_NTPase"/>
</dbReference>
<evidence type="ECO:0000259" key="6">
    <source>
        <dbReference type="PROSITE" id="PS50162"/>
    </source>
</evidence>
<dbReference type="GO" id="GO:0003697">
    <property type="term" value="F:single-stranded DNA binding"/>
    <property type="evidence" value="ECO:0007669"/>
    <property type="project" value="InterPro"/>
</dbReference>
<dbReference type="GO" id="GO:0005524">
    <property type="term" value="F:ATP binding"/>
    <property type="evidence" value="ECO:0007669"/>
    <property type="project" value="UniProtKB-KW"/>
</dbReference>
<dbReference type="PRINTS" id="PR00142">
    <property type="entry name" value="RECA"/>
</dbReference>
<comment type="similarity">
    <text evidence="1">Belongs to the RecA family.</text>
</comment>
<dbReference type="InterPro" id="IPR049428">
    <property type="entry name" value="RecA-like_N"/>
</dbReference>
<dbReference type="GO" id="GO:0140664">
    <property type="term" value="F:ATP-dependent DNA damage sensor activity"/>
    <property type="evidence" value="ECO:0007669"/>
    <property type="project" value="InterPro"/>
</dbReference>
<protein>
    <recommendedName>
        <fullName evidence="6">RecA family profile 1 domain-containing protein</fullName>
    </recommendedName>
</protein>
<dbReference type="EMBL" id="AMZH03005421">
    <property type="protein sequence ID" value="RRT66434.1"/>
    <property type="molecule type" value="Genomic_DNA"/>
</dbReference>